<organism evidence="2">
    <name type="scientific">marine sediment metagenome</name>
    <dbReference type="NCBI Taxonomy" id="412755"/>
    <lineage>
        <taxon>unclassified sequences</taxon>
        <taxon>metagenomes</taxon>
        <taxon>ecological metagenomes</taxon>
    </lineage>
</organism>
<dbReference type="AlphaFoldDB" id="A0A0F9SVW7"/>
<comment type="caution">
    <text evidence="2">The sequence shown here is derived from an EMBL/GenBank/DDBJ whole genome shotgun (WGS) entry which is preliminary data.</text>
</comment>
<dbReference type="Gene3D" id="3.40.50.150">
    <property type="entry name" value="Vaccinia Virus protein VP39"/>
    <property type="match status" value="1"/>
</dbReference>
<protein>
    <recommendedName>
        <fullName evidence="1">Methyltransferase FkbM domain-containing protein</fullName>
    </recommendedName>
</protein>
<dbReference type="NCBIfam" id="TIGR01444">
    <property type="entry name" value="fkbM_fam"/>
    <property type="match status" value="1"/>
</dbReference>
<dbReference type="SUPFAM" id="SSF53335">
    <property type="entry name" value="S-adenosyl-L-methionine-dependent methyltransferases"/>
    <property type="match status" value="1"/>
</dbReference>
<evidence type="ECO:0000313" key="2">
    <source>
        <dbReference type="EMBL" id="KKN41066.1"/>
    </source>
</evidence>
<dbReference type="Pfam" id="PF05050">
    <property type="entry name" value="Methyltransf_21"/>
    <property type="match status" value="1"/>
</dbReference>
<sequence>MMSGNIWKWDQYDLRRFYPGSTDYFLDIGGCVGTTSVLFKAIDPWAQVIACEPCKEDFEIMKVVAGQWDVRCYNVALGNGEQLCFGRKKQGAHRFYTSDEKKWWPETPEYLVPSMTLPQMFKKFNIKGRYNIKVDCEGGERFLLDDEEAIAIIRGCVQFNMEYHPGFDHTHEEWNRWFSKFFDTHTMRSRNGKNEGRRAVFEEIDHVRETWRSEYVLARKA</sequence>
<dbReference type="EMBL" id="LAZR01001670">
    <property type="protein sequence ID" value="KKN41066.1"/>
    <property type="molecule type" value="Genomic_DNA"/>
</dbReference>
<reference evidence="2" key="1">
    <citation type="journal article" date="2015" name="Nature">
        <title>Complex archaea that bridge the gap between prokaryotes and eukaryotes.</title>
        <authorList>
            <person name="Spang A."/>
            <person name="Saw J.H."/>
            <person name="Jorgensen S.L."/>
            <person name="Zaremba-Niedzwiedzka K."/>
            <person name="Martijn J."/>
            <person name="Lind A.E."/>
            <person name="van Eijk R."/>
            <person name="Schleper C."/>
            <person name="Guy L."/>
            <person name="Ettema T.J."/>
        </authorList>
    </citation>
    <scope>NUCLEOTIDE SEQUENCE</scope>
</reference>
<proteinExistence type="predicted"/>
<accession>A0A0F9SVW7</accession>
<evidence type="ECO:0000259" key="1">
    <source>
        <dbReference type="Pfam" id="PF05050"/>
    </source>
</evidence>
<gene>
    <name evidence="2" type="ORF">LCGC14_0727160</name>
</gene>
<feature type="domain" description="Methyltransferase FkbM" evidence="1">
    <location>
        <begin position="27"/>
        <end position="179"/>
    </location>
</feature>
<name>A0A0F9SVW7_9ZZZZ</name>
<dbReference type="InterPro" id="IPR006342">
    <property type="entry name" value="FkbM_mtfrase"/>
</dbReference>
<dbReference type="InterPro" id="IPR029063">
    <property type="entry name" value="SAM-dependent_MTases_sf"/>
</dbReference>